<protein>
    <submittedName>
        <fullName evidence="7">LLM class flavin-dependent oxidoreductase</fullName>
    </submittedName>
</protein>
<dbReference type="InterPro" id="IPR011251">
    <property type="entry name" value="Luciferase-like_dom"/>
</dbReference>
<accession>A0ABP8AE72</accession>
<keyword evidence="2" id="KW-0288">FMN</keyword>
<sequence length="423" mass="46361">MGRAAPRLYVRRMSLTPTTTSPRLDLGVALNDAGWHPAAWREEPARPAELLTGRYWADLARTADDAGLELLTIEDAFGLQTRHPFDTVDPAETRDVRGRLDAVLLANWLAPVTTRIGLIPTVSTTHTEPFHVSTAIATLDYASRGRAGIRPIAAAKPHEAAHVGRRTFPEIDRADFTGPEAQALISEWFGEAADVIEVARRLWDSWQDDAIVRDTATGRFIDRERLHYIDFEGAHFSVKGPSIVPRPPQGQPVVALLAHQRIPYELAARQGDVVFITPHDDAQLASISAEVRDAETRVERVGEPLRVWADVVVLIEETTDAAQAALAHLDELAGETFTSDALIVADTAEDVAGRLLAWHAAGVDGIRLRPARLPYDLDRIARDVVPLLEAAGVRTPRTDDPAATLRARLGLPVAVNRYEKEVA</sequence>
<dbReference type="PANTHER" id="PTHR30011:SF16">
    <property type="entry name" value="C2H2 FINGER DOMAIN TRANSCRIPTION FACTOR (EUROFUNG)-RELATED"/>
    <property type="match status" value="1"/>
</dbReference>
<dbReference type="Pfam" id="PF00296">
    <property type="entry name" value="Bac_luciferase"/>
    <property type="match status" value="1"/>
</dbReference>
<dbReference type="Gene3D" id="3.20.20.30">
    <property type="entry name" value="Luciferase-like domain"/>
    <property type="match status" value="1"/>
</dbReference>
<organism evidence="7 8">
    <name type="scientific">Gryllotalpicola kribbensis</name>
    <dbReference type="NCBI Taxonomy" id="993084"/>
    <lineage>
        <taxon>Bacteria</taxon>
        <taxon>Bacillati</taxon>
        <taxon>Actinomycetota</taxon>
        <taxon>Actinomycetes</taxon>
        <taxon>Micrococcales</taxon>
        <taxon>Microbacteriaceae</taxon>
        <taxon>Gryllotalpicola</taxon>
    </lineage>
</organism>
<dbReference type="InterPro" id="IPR016215">
    <property type="entry name" value="NTA_MOA"/>
</dbReference>
<dbReference type="PIRSF" id="PIRSF000337">
    <property type="entry name" value="NTA_MOA"/>
    <property type="match status" value="1"/>
</dbReference>
<evidence type="ECO:0000256" key="4">
    <source>
        <dbReference type="ARBA" id="ARBA00023033"/>
    </source>
</evidence>
<dbReference type="InterPro" id="IPR051260">
    <property type="entry name" value="Diverse_substr_monoxygenases"/>
</dbReference>
<dbReference type="InterPro" id="IPR036661">
    <property type="entry name" value="Luciferase-like_sf"/>
</dbReference>
<dbReference type="SUPFAM" id="SSF51679">
    <property type="entry name" value="Bacterial luciferase-like"/>
    <property type="match status" value="1"/>
</dbReference>
<dbReference type="EMBL" id="BAABBX010000001">
    <property type="protein sequence ID" value="GAA4182539.1"/>
    <property type="molecule type" value="Genomic_DNA"/>
</dbReference>
<feature type="domain" description="Luciferase-like" evidence="6">
    <location>
        <begin position="51"/>
        <end position="328"/>
    </location>
</feature>
<reference evidence="8" key="1">
    <citation type="journal article" date="2019" name="Int. J. Syst. Evol. Microbiol.">
        <title>The Global Catalogue of Microorganisms (GCM) 10K type strain sequencing project: providing services to taxonomists for standard genome sequencing and annotation.</title>
        <authorList>
            <consortium name="The Broad Institute Genomics Platform"/>
            <consortium name="The Broad Institute Genome Sequencing Center for Infectious Disease"/>
            <person name="Wu L."/>
            <person name="Ma J."/>
        </authorList>
    </citation>
    <scope>NUCLEOTIDE SEQUENCE [LARGE SCALE GENOMIC DNA]</scope>
    <source>
        <strain evidence="8">JCM 17593</strain>
    </source>
</reference>
<evidence type="ECO:0000313" key="8">
    <source>
        <dbReference type="Proteomes" id="UP001500213"/>
    </source>
</evidence>
<keyword evidence="3" id="KW-0560">Oxidoreductase</keyword>
<name>A0ABP8AE72_9MICO</name>
<keyword evidence="4" id="KW-0503">Monooxygenase</keyword>
<evidence type="ECO:0000256" key="5">
    <source>
        <dbReference type="ARBA" id="ARBA00033748"/>
    </source>
</evidence>
<comment type="similarity">
    <text evidence="5">Belongs to the NtaA/SnaA/DszA monooxygenase family.</text>
</comment>
<evidence type="ECO:0000313" key="7">
    <source>
        <dbReference type="EMBL" id="GAA4182539.1"/>
    </source>
</evidence>
<evidence type="ECO:0000256" key="1">
    <source>
        <dbReference type="ARBA" id="ARBA00022630"/>
    </source>
</evidence>
<keyword evidence="8" id="KW-1185">Reference proteome</keyword>
<gene>
    <name evidence="7" type="ORF">GCM10022288_00620</name>
</gene>
<evidence type="ECO:0000256" key="3">
    <source>
        <dbReference type="ARBA" id="ARBA00023002"/>
    </source>
</evidence>
<keyword evidence="1" id="KW-0285">Flavoprotein</keyword>
<proteinExistence type="inferred from homology"/>
<evidence type="ECO:0000259" key="6">
    <source>
        <dbReference type="Pfam" id="PF00296"/>
    </source>
</evidence>
<dbReference type="PANTHER" id="PTHR30011">
    <property type="entry name" value="ALKANESULFONATE MONOOXYGENASE-RELATED"/>
    <property type="match status" value="1"/>
</dbReference>
<dbReference type="Proteomes" id="UP001500213">
    <property type="component" value="Unassembled WGS sequence"/>
</dbReference>
<comment type="caution">
    <text evidence="7">The sequence shown here is derived from an EMBL/GenBank/DDBJ whole genome shotgun (WGS) entry which is preliminary data.</text>
</comment>
<evidence type="ECO:0000256" key="2">
    <source>
        <dbReference type="ARBA" id="ARBA00022643"/>
    </source>
</evidence>